<protein>
    <submittedName>
        <fullName evidence="3">Gamma-glutamyl-gamma-aminobutyrate hydrolase family protein</fullName>
    </submittedName>
</protein>
<gene>
    <name evidence="3" type="ORF">CP969_21130</name>
</gene>
<dbReference type="PROSITE" id="PS51273">
    <property type="entry name" value="GATASE_TYPE_1"/>
    <property type="match status" value="1"/>
</dbReference>
<dbReference type="SUPFAM" id="SSF52317">
    <property type="entry name" value="Class I glutamine amidotransferase-like"/>
    <property type="match status" value="1"/>
</dbReference>
<dbReference type="CDD" id="cd01745">
    <property type="entry name" value="GATase1_2"/>
    <property type="match status" value="1"/>
</dbReference>
<keyword evidence="4" id="KW-1185">Reference proteome</keyword>
<proteinExistence type="predicted"/>
<name>A0ABX6AIK7_STRVD</name>
<dbReference type="Proteomes" id="UP000327143">
    <property type="component" value="Chromosome"/>
</dbReference>
<sequence>MRPLIAVIGRRAASVSGLRFAATVAAEALGDAVFAAGGEPLVLHGGPRAELSGLPQRLARFDGVLMPGGSDLDPARYGQQPHPRTQPDHPEQDELDLAVARAVLDLDLPTLAVCRGLQVLNTVCGGTLDQHLTEGPVDHLDARHTVTPAPGSRLASVVGTGSFEVSSYHHQAVDRLGRSLTVVARAADGCVEAVEHTDADVLAVQWHPEDLFDTSRQDGALFRDLVERAATRRAATRRAATRKERAA</sequence>
<feature type="chain" id="PRO_5047230804" evidence="2">
    <location>
        <begin position="22"/>
        <end position="247"/>
    </location>
</feature>
<organism evidence="3 4">
    <name type="scientific">Streptomyces viridosporus T7A</name>
    <dbReference type="NCBI Taxonomy" id="665577"/>
    <lineage>
        <taxon>Bacteria</taxon>
        <taxon>Bacillati</taxon>
        <taxon>Actinomycetota</taxon>
        <taxon>Actinomycetes</taxon>
        <taxon>Kitasatosporales</taxon>
        <taxon>Streptomycetaceae</taxon>
        <taxon>Streptomyces</taxon>
    </lineage>
</organism>
<evidence type="ECO:0000313" key="4">
    <source>
        <dbReference type="Proteomes" id="UP000327143"/>
    </source>
</evidence>
<accession>A0ABX6AIK7</accession>
<dbReference type="Pfam" id="PF07722">
    <property type="entry name" value="Peptidase_C26"/>
    <property type="match status" value="1"/>
</dbReference>
<dbReference type="PANTHER" id="PTHR43235:SF1">
    <property type="entry name" value="GLUTAMINE AMIDOTRANSFERASE PB2B2.05-RELATED"/>
    <property type="match status" value="1"/>
</dbReference>
<keyword evidence="2" id="KW-0732">Signal</keyword>
<keyword evidence="3" id="KW-0378">Hydrolase</keyword>
<dbReference type="RefSeq" id="WP_016825298.1">
    <property type="nucleotide sequence ID" value="NZ_CP023700.1"/>
</dbReference>
<dbReference type="Gene3D" id="3.40.50.880">
    <property type="match status" value="1"/>
</dbReference>
<dbReference type="InterPro" id="IPR011697">
    <property type="entry name" value="Peptidase_C26"/>
</dbReference>
<dbReference type="PANTHER" id="PTHR43235">
    <property type="entry name" value="GLUTAMINE AMIDOTRANSFERASE PB2B2.05-RELATED"/>
    <property type="match status" value="1"/>
</dbReference>
<reference evidence="3 4" key="1">
    <citation type="submission" date="2017-09" db="EMBL/GenBank/DDBJ databases">
        <authorList>
            <person name="Lee N."/>
            <person name="Cho B.-K."/>
        </authorList>
    </citation>
    <scope>NUCLEOTIDE SEQUENCE [LARGE SCALE GENOMIC DNA]</scope>
    <source>
        <strain evidence="3 4">ATCC 39115</strain>
    </source>
</reference>
<dbReference type="EMBL" id="CP023700">
    <property type="protein sequence ID" value="QEU86904.1"/>
    <property type="molecule type" value="Genomic_DNA"/>
</dbReference>
<dbReference type="InterPro" id="IPR044668">
    <property type="entry name" value="PuuD-like"/>
</dbReference>
<evidence type="ECO:0000256" key="2">
    <source>
        <dbReference type="SAM" id="SignalP"/>
    </source>
</evidence>
<evidence type="ECO:0000313" key="3">
    <source>
        <dbReference type="EMBL" id="QEU86904.1"/>
    </source>
</evidence>
<evidence type="ECO:0000256" key="1">
    <source>
        <dbReference type="SAM" id="MobiDB-lite"/>
    </source>
</evidence>
<dbReference type="GO" id="GO:0016787">
    <property type="term" value="F:hydrolase activity"/>
    <property type="evidence" value="ECO:0007669"/>
    <property type="project" value="UniProtKB-KW"/>
</dbReference>
<feature type="region of interest" description="Disordered" evidence="1">
    <location>
        <begin position="70"/>
        <end position="92"/>
    </location>
</feature>
<feature type="signal peptide" evidence="2">
    <location>
        <begin position="1"/>
        <end position="21"/>
    </location>
</feature>
<dbReference type="InterPro" id="IPR029062">
    <property type="entry name" value="Class_I_gatase-like"/>
</dbReference>